<sequence>MSTEAQKTSFWDRVHYMLVTASFMIAISLQALFFIPLVIIISPIFPGFVKWFIWHMIRGVGGRLIGLNVVLEDASKLESAPKGIIVMNHQSTWDFFLVCSVYHQLGDTIHTVSRKEVYYLGPLGHAMWMAGSIFIDRSSPAAAMKVLTEESRKIFDPSNLKRSRIIIFPEGTRNNAMGDFLHFKQGAFKVAAALNVPVIPIVCPPQTFRGNLKFFGSESVELKCLDPVKIDPESDLLPQIQSVRSNMLVEYHKMMGNMGLNKEETSYVPEQQTAPSSKKSEGVVYNPYQKPFGYKDKDTWPEGPNIPEGWSWFNQDKRRDTTSQYRRPPPKLVNVDEVRRDNSKRQTITNSQTITKRIVPASCGKPGCITASESEASTSTQDDDWSQPLTAEQSRRIIEECERALNTPPLSRPSSPTVNNLAKELTSIERFVPTIGVQRVYPIEVLREREGSPSAEVPTPSMDQLQAQLEVKATGGTDSEEGEFTRQQEGAQGGQPTKRPREMAEQKEKAEMKRKRISLQRKAKLTRLEQEAGGRHQLLDIQGIEECMESWEEDWNAWGSVKEHIGQRPLQQVTYRIDSLKKEVILPLLKAYKDLSEETVYLRNRVRDFSNLTDSVESIERLVTEERRQRRVSESSTCSEVGTSEVMGMLVNLQKAMLENTNRLESRMTDIDRSNRNVIGRIDKLEREGLKALSNKVEVVKRRVGAERRELDRDQQNQTPSKGNNLKPDDKRSLDSRRPRFEKETESEVNLTTPVTESETEHWETVTRKRKVRRTRKARTEKREKIMSKKVEIAIDRSKKQLNAPQRSIIVKKPREATSLDREMEVATSDDGRNHRTYAQTVTLCSPKTVKRQIRETLNAREEGLQIDGIRPMGASQIKVVAATPEQALKVTNRLADAGFIVEKERLPDRPLMVKIRRVDRSINKDDLASYIYEQNPWVRALFPHLQELQKVFVPFFQMGRRMDANGVPYDDCIWVVRISEALRKEFLKQGRVYISLDTCPISDFTEVT</sequence>
<gene>
    <name evidence="8" type="ORF">GE061_011902</name>
</gene>
<feature type="non-terminal residue" evidence="8">
    <location>
        <position position="1009"/>
    </location>
</feature>
<dbReference type="PANTHER" id="PTHR10434">
    <property type="entry name" value="1-ACYL-SN-GLYCEROL-3-PHOSPHATE ACYLTRANSFERASE"/>
    <property type="match status" value="1"/>
</dbReference>
<dbReference type="InterPro" id="IPR002123">
    <property type="entry name" value="Plipid/glycerol_acylTrfase"/>
</dbReference>
<keyword evidence="4" id="KW-0012">Acyltransferase</keyword>
<feature type="region of interest" description="Disordered" evidence="5">
    <location>
        <begin position="369"/>
        <end position="389"/>
    </location>
</feature>
<feature type="region of interest" description="Disordered" evidence="5">
    <location>
        <begin position="707"/>
        <end position="782"/>
    </location>
</feature>
<dbReference type="OrthoDB" id="202234at2759"/>
<evidence type="ECO:0000256" key="5">
    <source>
        <dbReference type="SAM" id="MobiDB-lite"/>
    </source>
</evidence>
<dbReference type="GO" id="GO:0006654">
    <property type="term" value="P:phosphatidic acid biosynthetic process"/>
    <property type="evidence" value="ECO:0007669"/>
    <property type="project" value="TreeGrafter"/>
</dbReference>
<evidence type="ECO:0000259" key="7">
    <source>
        <dbReference type="SMART" id="SM00563"/>
    </source>
</evidence>
<accession>A0A8S9XQU4</accession>
<evidence type="ECO:0000256" key="4">
    <source>
        <dbReference type="ARBA" id="ARBA00023315"/>
    </source>
</evidence>
<dbReference type="SMART" id="SM00563">
    <property type="entry name" value="PlsC"/>
    <property type="match status" value="1"/>
</dbReference>
<feature type="region of interest" description="Disordered" evidence="5">
    <location>
        <begin position="474"/>
        <end position="515"/>
    </location>
</feature>
<dbReference type="SUPFAM" id="SSF69593">
    <property type="entry name" value="Glycerol-3-phosphate (1)-acyltransferase"/>
    <property type="match status" value="1"/>
</dbReference>
<feature type="domain" description="Phospholipid/glycerol acyltransferase" evidence="7">
    <location>
        <begin position="83"/>
        <end position="206"/>
    </location>
</feature>
<dbReference type="PANTHER" id="PTHR10434:SF11">
    <property type="entry name" value="1-ACYL-SN-GLYCEROL-3-PHOSPHATE ACYLTRANSFERASE"/>
    <property type="match status" value="1"/>
</dbReference>
<feature type="transmembrane region" description="Helical" evidence="6">
    <location>
        <begin position="21"/>
        <end position="45"/>
    </location>
</feature>
<evidence type="ECO:0000313" key="8">
    <source>
        <dbReference type="EMBL" id="KAF6211390.1"/>
    </source>
</evidence>
<keyword evidence="6" id="KW-0472">Membrane</keyword>
<protein>
    <recommendedName>
        <fullName evidence="2">1-acylglycerol-3-phosphate O-acyltransferase</fullName>
        <ecNumber evidence="2">2.3.1.51</ecNumber>
    </recommendedName>
</protein>
<dbReference type="EMBL" id="WIXP02000004">
    <property type="protein sequence ID" value="KAF6211390.1"/>
    <property type="molecule type" value="Genomic_DNA"/>
</dbReference>
<feature type="compositionally biased region" description="Basic and acidic residues" evidence="5">
    <location>
        <begin position="727"/>
        <end position="746"/>
    </location>
</feature>
<keyword evidence="3" id="KW-0808">Transferase</keyword>
<keyword evidence="9" id="KW-1185">Reference proteome</keyword>
<proteinExistence type="predicted"/>
<dbReference type="CDD" id="cd07989">
    <property type="entry name" value="LPLAT_AGPAT-like"/>
    <property type="match status" value="1"/>
</dbReference>
<comment type="caution">
    <text evidence="8">The sequence shown here is derived from an EMBL/GenBank/DDBJ whole genome shotgun (WGS) entry which is preliminary data.</text>
</comment>
<dbReference type="AlphaFoldDB" id="A0A8S9XQU4"/>
<evidence type="ECO:0000256" key="3">
    <source>
        <dbReference type="ARBA" id="ARBA00022679"/>
    </source>
</evidence>
<dbReference type="GO" id="GO:0003841">
    <property type="term" value="F:1-acylglycerol-3-phosphate O-acyltransferase activity"/>
    <property type="evidence" value="ECO:0007669"/>
    <property type="project" value="UniProtKB-EC"/>
</dbReference>
<feature type="compositionally biased region" description="Polar residues" evidence="5">
    <location>
        <begin position="748"/>
        <end position="757"/>
    </location>
</feature>
<comment type="pathway">
    <text evidence="1">Phospholipid metabolism; CDP-diacylglycerol biosynthesis; CDP-diacylglycerol from sn-glycerol 3-phosphate: step 2/3.</text>
</comment>
<name>A0A8S9XQU4_APOLU</name>
<evidence type="ECO:0000313" key="9">
    <source>
        <dbReference type="Proteomes" id="UP000466442"/>
    </source>
</evidence>
<feature type="compositionally biased region" description="Basic and acidic residues" evidence="5">
    <location>
        <begin position="499"/>
        <end position="511"/>
    </location>
</feature>
<organism evidence="8 9">
    <name type="scientific">Apolygus lucorum</name>
    <name type="common">Small green plant bug</name>
    <name type="synonym">Lygocoris lucorum</name>
    <dbReference type="NCBI Taxonomy" id="248454"/>
    <lineage>
        <taxon>Eukaryota</taxon>
        <taxon>Metazoa</taxon>
        <taxon>Ecdysozoa</taxon>
        <taxon>Arthropoda</taxon>
        <taxon>Hexapoda</taxon>
        <taxon>Insecta</taxon>
        <taxon>Pterygota</taxon>
        <taxon>Neoptera</taxon>
        <taxon>Paraneoptera</taxon>
        <taxon>Hemiptera</taxon>
        <taxon>Heteroptera</taxon>
        <taxon>Panheteroptera</taxon>
        <taxon>Cimicomorpha</taxon>
        <taxon>Miridae</taxon>
        <taxon>Mirini</taxon>
        <taxon>Apolygus</taxon>
    </lineage>
</organism>
<feature type="compositionally biased region" description="Basic residues" evidence="5">
    <location>
        <begin position="768"/>
        <end position="780"/>
    </location>
</feature>
<evidence type="ECO:0000256" key="6">
    <source>
        <dbReference type="SAM" id="Phobius"/>
    </source>
</evidence>
<evidence type="ECO:0000256" key="2">
    <source>
        <dbReference type="ARBA" id="ARBA00013211"/>
    </source>
</evidence>
<evidence type="ECO:0000256" key="1">
    <source>
        <dbReference type="ARBA" id="ARBA00004728"/>
    </source>
</evidence>
<dbReference type="GO" id="GO:0005783">
    <property type="term" value="C:endoplasmic reticulum"/>
    <property type="evidence" value="ECO:0007669"/>
    <property type="project" value="TreeGrafter"/>
</dbReference>
<reference evidence="8" key="1">
    <citation type="journal article" date="2021" name="Mol. Ecol. Resour.">
        <title>Apolygus lucorum genome provides insights into omnivorousness and mesophyll feeding.</title>
        <authorList>
            <person name="Liu Y."/>
            <person name="Liu H."/>
            <person name="Wang H."/>
            <person name="Huang T."/>
            <person name="Liu B."/>
            <person name="Yang B."/>
            <person name="Yin L."/>
            <person name="Li B."/>
            <person name="Zhang Y."/>
            <person name="Zhang S."/>
            <person name="Jiang F."/>
            <person name="Zhang X."/>
            <person name="Ren Y."/>
            <person name="Wang B."/>
            <person name="Wang S."/>
            <person name="Lu Y."/>
            <person name="Wu K."/>
            <person name="Fan W."/>
            <person name="Wang G."/>
        </authorList>
    </citation>
    <scope>NUCLEOTIDE SEQUENCE</scope>
    <source>
        <strain evidence="8">12Hb</strain>
    </source>
</reference>
<dbReference type="Proteomes" id="UP000466442">
    <property type="component" value="Unassembled WGS sequence"/>
</dbReference>
<feature type="compositionally biased region" description="Low complexity" evidence="5">
    <location>
        <begin position="370"/>
        <end position="380"/>
    </location>
</feature>
<keyword evidence="6" id="KW-0812">Transmembrane</keyword>
<keyword evidence="6" id="KW-1133">Transmembrane helix</keyword>
<dbReference type="EC" id="2.3.1.51" evidence="2"/>
<dbReference type="Pfam" id="PF01553">
    <property type="entry name" value="Acyltransferase"/>
    <property type="match status" value="1"/>
</dbReference>